<organism evidence="1">
    <name type="scientific">Rhizopus microsporus var. microsporus</name>
    <dbReference type="NCBI Taxonomy" id="86635"/>
    <lineage>
        <taxon>Eukaryota</taxon>
        <taxon>Fungi</taxon>
        <taxon>Fungi incertae sedis</taxon>
        <taxon>Mucoromycota</taxon>
        <taxon>Mucoromycotina</taxon>
        <taxon>Mucoromycetes</taxon>
        <taxon>Mucorales</taxon>
        <taxon>Mucorineae</taxon>
        <taxon>Rhizopodaceae</taxon>
        <taxon>Rhizopus</taxon>
    </lineage>
</organism>
<dbReference type="VEuPathDB" id="FungiDB:BCV72DRAFT_253800"/>
<sequence length="81" mass="9358">MYDISNIEFKKNGNEPSLIKRDGAKNTVVKEADMLKNILVKDSSEFGSQSTIEDKYFLKQCYTIPDKAVKWPKVNDDFYES</sequence>
<reference evidence="1" key="1">
    <citation type="journal article" date="2016" name="Proc. Natl. Acad. Sci. U.S.A.">
        <title>Lipid metabolic changes in an early divergent fungus govern the establishment of a mutualistic symbiosis with endobacteria.</title>
        <authorList>
            <person name="Lastovetsky O.A."/>
            <person name="Gaspar M.L."/>
            <person name="Mondo S.J."/>
            <person name="LaButti K.M."/>
            <person name="Sandor L."/>
            <person name="Grigoriev I.V."/>
            <person name="Henry S.A."/>
            <person name="Pawlowska T.E."/>
        </authorList>
    </citation>
    <scope>NUCLEOTIDE SEQUENCE [LARGE SCALE GENOMIC DNA]</scope>
    <source>
        <strain evidence="1">ATCC 52814</strain>
    </source>
</reference>
<name>A0A1X0RH46_RHIZD</name>
<dbReference type="EMBL" id="KV921857">
    <property type="protein sequence ID" value="ORE11355.1"/>
    <property type="molecule type" value="Genomic_DNA"/>
</dbReference>
<dbReference type="AlphaFoldDB" id="A0A1X0RH46"/>
<dbReference type="OrthoDB" id="2244979at2759"/>
<gene>
    <name evidence="1" type="ORF">BCV72DRAFT_253800</name>
</gene>
<dbReference type="Proteomes" id="UP000242414">
    <property type="component" value="Unassembled WGS sequence"/>
</dbReference>
<evidence type="ECO:0000313" key="1">
    <source>
        <dbReference type="EMBL" id="ORE11355.1"/>
    </source>
</evidence>
<accession>A0A1X0RH46</accession>
<protein>
    <submittedName>
        <fullName evidence="1">Uncharacterized protein</fullName>
    </submittedName>
</protein>
<proteinExistence type="predicted"/>